<dbReference type="InParanoid" id="K1QRE0"/>
<proteinExistence type="predicted"/>
<dbReference type="OrthoDB" id="10033446at2759"/>
<keyword evidence="2" id="KW-0812">Transmembrane</keyword>
<dbReference type="EMBL" id="JH818180">
    <property type="protein sequence ID" value="EKC24056.1"/>
    <property type="molecule type" value="Genomic_DNA"/>
</dbReference>
<dbReference type="InterPro" id="IPR000276">
    <property type="entry name" value="GPCR_Rhodpsn"/>
</dbReference>
<evidence type="ECO:0000256" key="4">
    <source>
        <dbReference type="ARBA" id="ARBA00023136"/>
    </source>
</evidence>
<accession>K1QRE0</accession>
<evidence type="ECO:0000256" key="3">
    <source>
        <dbReference type="ARBA" id="ARBA00022989"/>
    </source>
</evidence>
<dbReference type="KEGG" id="crg:105345805"/>
<dbReference type="Pfam" id="PF00001">
    <property type="entry name" value="7tm_1"/>
    <property type="match status" value="1"/>
</dbReference>
<gene>
    <name evidence="6" type="ORF">CGI_10026295</name>
</gene>
<reference evidence="6" key="1">
    <citation type="journal article" date="2012" name="Nature">
        <title>The oyster genome reveals stress adaptation and complexity of shell formation.</title>
        <authorList>
            <person name="Zhang G."/>
            <person name="Fang X."/>
            <person name="Guo X."/>
            <person name="Li L."/>
            <person name="Luo R."/>
            <person name="Xu F."/>
            <person name="Yang P."/>
            <person name="Zhang L."/>
            <person name="Wang X."/>
            <person name="Qi H."/>
            <person name="Xiong Z."/>
            <person name="Que H."/>
            <person name="Xie Y."/>
            <person name="Holland P.W."/>
            <person name="Paps J."/>
            <person name="Zhu Y."/>
            <person name="Wu F."/>
            <person name="Chen Y."/>
            <person name="Wang J."/>
            <person name="Peng C."/>
            <person name="Meng J."/>
            <person name="Yang L."/>
            <person name="Liu J."/>
            <person name="Wen B."/>
            <person name="Zhang N."/>
            <person name="Huang Z."/>
            <person name="Zhu Q."/>
            <person name="Feng Y."/>
            <person name="Mount A."/>
            <person name="Hedgecock D."/>
            <person name="Xu Z."/>
            <person name="Liu Y."/>
            <person name="Domazet-Loso T."/>
            <person name="Du Y."/>
            <person name="Sun X."/>
            <person name="Zhang S."/>
            <person name="Liu B."/>
            <person name="Cheng P."/>
            <person name="Jiang X."/>
            <person name="Li J."/>
            <person name="Fan D."/>
            <person name="Wang W."/>
            <person name="Fu W."/>
            <person name="Wang T."/>
            <person name="Wang B."/>
            <person name="Zhang J."/>
            <person name="Peng Z."/>
            <person name="Li Y."/>
            <person name="Li N."/>
            <person name="Wang J."/>
            <person name="Chen M."/>
            <person name="He Y."/>
            <person name="Tan F."/>
            <person name="Song X."/>
            <person name="Zheng Q."/>
            <person name="Huang R."/>
            <person name="Yang H."/>
            <person name="Du X."/>
            <person name="Chen L."/>
            <person name="Yang M."/>
            <person name="Gaffney P.M."/>
            <person name="Wang S."/>
            <person name="Luo L."/>
            <person name="She Z."/>
            <person name="Ming Y."/>
            <person name="Huang W."/>
            <person name="Zhang S."/>
            <person name="Huang B."/>
            <person name="Zhang Y."/>
            <person name="Qu T."/>
            <person name="Ni P."/>
            <person name="Miao G."/>
            <person name="Wang J."/>
            <person name="Wang Q."/>
            <person name="Steinberg C.E."/>
            <person name="Wang H."/>
            <person name="Li N."/>
            <person name="Qian L."/>
            <person name="Zhang G."/>
            <person name="Li Y."/>
            <person name="Yang H."/>
            <person name="Liu X."/>
            <person name="Wang J."/>
            <person name="Yin Y."/>
            <person name="Wang J."/>
        </authorList>
    </citation>
    <scope>NUCLEOTIDE SEQUENCE [LARGE SCALE GENOMIC DNA]</scope>
    <source>
        <strain evidence="6">05x7-T-G4-1.051#20</strain>
    </source>
</reference>
<dbReference type="PANTHER" id="PTHR46641:SF2">
    <property type="entry name" value="FMRFAMIDE RECEPTOR"/>
    <property type="match status" value="1"/>
</dbReference>
<organism evidence="6">
    <name type="scientific">Magallana gigas</name>
    <name type="common">Pacific oyster</name>
    <name type="synonym">Crassostrea gigas</name>
    <dbReference type="NCBI Taxonomy" id="29159"/>
    <lineage>
        <taxon>Eukaryota</taxon>
        <taxon>Metazoa</taxon>
        <taxon>Spiralia</taxon>
        <taxon>Lophotrochozoa</taxon>
        <taxon>Mollusca</taxon>
        <taxon>Bivalvia</taxon>
        <taxon>Autobranchia</taxon>
        <taxon>Pteriomorphia</taxon>
        <taxon>Ostreida</taxon>
        <taxon>Ostreoidea</taxon>
        <taxon>Ostreidae</taxon>
        <taxon>Magallana</taxon>
    </lineage>
</organism>
<evidence type="ECO:0000313" key="6">
    <source>
        <dbReference type="EMBL" id="EKC24056.1"/>
    </source>
</evidence>
<sequence length="373" mass="42858">MTHLQDDNPVNITMATIQINSSTPSTEESTTLSQPNSEWDVVTIINKYGLPTVCMFGIVGNILNLTILTRRKLRRSLRTVEQAANLCLIALALSDFMFCLFALPTTFLPSDFDTDTGFIIYYGMYSPAFINVFILTSTWLTVTMATERYFAICHPLNQNLLMTLKRTKLIIVIVYVLSVLFNVPVLWRNQVVENVVNNSTKVYTMDIVPLGNDTIADTTYRVVWAIFGNFIPLILLVGFNICICRKIHQSYQYRKKFHFDRSSSQDTNFTLTTTLIVIVVMFLILVAPSEIVLHIASMIHSENYRSIEAIMNFMQSVNFSVNFILYCIISSYFRKTLRHIVCCYWWNQRRDSYRLNTRADLSKVPLQNINDGS</sequence>
<evidence type="ECO:0000256" key="1">
    <source>
        <dbReference type="ARBA" id="ARBA00004370"/>
    </source>
</evidence>
<dbReference type="CDD" id="cd14978">
    <property type="entry name" value="7tmA_FMRFamide_R-like"/>
    <property type="match status" value="1"/>
</dbReference>
<protein>
    <submittedName>
        <fullName evidence="6">FMRFamide receptor</fullName>
    </submittedName>
</protein>
<keyword evidence="3" id="KW-1133">Transmembrane helix</keyword>
<dbReference type="GO" id="GO:0016020">
    <property type="term" value="C:membrane"/>
    <property type="evidence" value="ECO:0007669"/>
    <property type="project" value="UniProtKB-SubCell"/>
</dbReference>
<dbReference type="AlphaFoldDB" id="K1QRE0"/>
<dbReference type="HOGENOM" id="CLU_009579_24_7_1"/>
<dbReference type="InterPro" id="IPR052954">
    <property type="entry name" value="GPCR-Ligand_Int"/>
</dbReference>
<dbReference type="SUPFAM" id="SSF81321">
    <property type="entry name" value="Family A G protein-coupled receptor-like"/>
    <property type="match status" value="1"/>
</dbReference>
<evidence type="ECO:0000256" key="2">
    <source>
        <dbReference type="ARBA" id="ARBA00022692"/>
    </source>
</evidence>
<dbReference type="Gene3D" id="1.20.1070.10">
    <property type="entry name" value="Rhodopsin 7-helix transmembrane proteins"/>
    <property type="match status" value="1"/>
</dbReference>
<feature type="domain" description="G-protein coupled receptors family 1 profile" evidence="5">
    <location>
        <begin position="60"/>
        <end position="326"/>
    </location>
</feature>
<dbReference type="PRINTS" id="PR00237">
    <property type="entry name" value="GPCRRHODOPSN"/>
</dbReference>
<keyword evidence="6" id="KW-0675">Receptor</keyword>
<dbReference type="PANTHER" id="PTHR46641">
    <property type="entry name" value="FMRFAMIDE RECEPTOR-RELATED"/>
    <property type="match status" value="1"/>
</dbReference>
<name>K1QRE0_MAGGI</name>
<evidence type="ECO:0000259" key="5">
    <source>
        <dbReference type="PROSITE" id="PS50262"/>
    </source>
</evidence>
<dbReference type="GO" id="GO:0004930">
    <property type="term" value="F:G protein-coupled receptor activity"/>
    <property type="evidence" value="ECO:0007669"/>
    <property type="project" value="InterPro"/>
</dbReference>
<keyword evidence="4" id="KW-0472">Membrane</keyword>
<dbReference type="PROSITE" id="PS50262">
    <property type="entry name" value="G_PROTEIN_RECEP_F1_2"/>
    <property type="match status" value="1"/>
</dbReference>
<comment type="subcellular location">
    <subcellularLocation>
        <location evidence="1">Membrane</location>
    </subcellularLocation>
</comment>
<dbReference type="InterPro" id="IPR017452">
    <property type="entry name" value="GPCR_Rhodpsn_7TM"/>
</dbReference>